<comment type="pathway">
    <text evidence="3 9">Carbohydrate degradation; glycolysis; pyruvate from D-glyceraldehyde 3-phosphate: step 3/5.</text>
</comment>
<dbReference type="SUPFAM" id="SSF53649">
    <property type="entry name" value="Alkaline phosphatase-like"/>
    <property type="match status" value="1"/>
</dbReference>
<comment type="similarity">
    <text evidence="4 9">Belongs to the BPG-independent phosphoglycerate mutase family.</text>
</comment>
<dbReference type="InterPro" id="IPR005995">
    <property type="entry name" value="Pgm_bpd_ind"/>
</dbReference>
<dbReference type="SUPFAM" id="SSF64158">
    <property type="entry name" value="2,3-Bisphosphoglycerate-independent phosphoglycerate mutase, substrate-binding domain"/>
    <property type="match status" value="1"/>
</dbReference>
<feature type="binding site" evidence="9 13">
    <location>
        <position position="399"/>
    </location>
    <ligand>
        <name>Mn(2+)</name>
        <dbReference type="ChEBI" id="CHEBI:29035"/>
        <label>1</label>
    </ligand>
</feature>
<dbReference type="AlphaFoldDB" id="A0A9D1IMV6"/>
<feature type="binding site" evidence="9 12">
    <location>
        <position position="184"/>
    </location>
    <ligand>
        <name>substrate</name>
    </ligand>
</feature>
<dbReference type="GO" id="GO:0004619">
    <property type="term" value="F:phosphoglycerate mutase activity"/>
    <property type="evidence" value="ECO:0007669"/>
    <property type="project" value="UniProtKB-UniRule"/>
</dbReference>
<comment type="subunit">
    <text evidence="9">Monomer.</text>
</comment>
<evidence type="ECO:0000256" key="10">
    <source>
        <dbReference type="NCBIfam" id="TIGR01307"/>
    </source>
</evidence>
<dbReference type="InterPro" id="IPR036646">
    <property type="entry name" value="PGAM_B_sf"/>
</dbReference>
<evidence type="ECO:0000256" key="2">
    <source>
        <dbReference type="ARBA" id="ARBA00002315"/>
    </source>
</evidence>
<feature type="binding site" evidence="9 13">
    <location>
        <position position="395"/>
    </location>
    <ligand>
        <name>Mn(2+)</name>
        <dbReference type="ChEBI" id="CHEBI:29035"/>
        <label>1</label>
    </ligand>
</feature>
<reference evidence="16" key="1">
    <citation type="submission" date="2020-10" db="EMBL/GenBank/DDBJ databases">
        <authorList>
            <person name="Gilroy R."/>
        </authorList>
    </citation>
    <scope>NUCLEOTIDE SEQUENCE</scope>
    <source>
        <strain evidence="16">CHK193-30670</strain>
    </source>
</reference>
<sequence length="502" mass="56579">MKKPLVLCILDGCGIRKEKDGNAFKNANKPTFDYLWNNFPHSLLEASGQKVGLPAGQMGNSEVGHMNIGAGRIVYQPLELINKAIEDKTFFENEKILNVLNHVKKNNSSLHVMGLLSDGGVHSHINHLMNLIDMIKENDVKNVCYHLFLDGRDVDPKSSYTYIKMLEDKIGQTGFGKIVTISGRYYAMDRDNNYDRLKKAYDAIVYNDAPKFNSPKEVIDKSYENDITDEFVVPALVNEGRLNDNDGVITFNFRPDRLREMFTAITNPKESPLDDVKVFKNLSVLTMMPVVNTVTCPHAFDHQVLSNTLGKYLSENKLNQLRIAETEKYAHVTYFFDGGVEENFNGMKKILIPSPKVATYDMKPEMSAKEVTDALLNELDKDYFDVVILNYANGDMVGHTGNYEAAKSAVEFLDTRLKMLYDKVSEKNGTLIITADHGNCDIMWDEKHVPVTSHTTSKVPFIITKKGISLNDGKLADIAPTMLELLEFKKPDEMTGESLIKH</sequence>
<evidence type="ECO:0000256" key="12">
    <source>
        <dbReference type="PIRSR" id="PIRSR001492-2"/>
    </source>
</evidence>
<feature type="binding site" evidence="9 13">
    <location>
        <position position="436"/>
    </location>
    <ligand>
        <name>Mn(2+)</name>
        <dbReference type="ChEBI" id="CHEBI:29035"/>
        <label>2</label>
    </ligand>
</feature>
<dbReference type="EC" id="5.4.2.12" evidence="9 10"/>
<evidence type="ECO:0000259" key="14">
    <source>
        <dbReference type="Pfam" id="PF01676"/>
    </source>
</evidence>
<proteinExistence type="inferred from homology"/>
<comment type="caution">
    <text evidence="16">The sequence shown here is derived from an EMBL/GenBank/DDBJ whole genome shotgun (WGS) entry which is preliminary data.</text>
</comment>
<dbReference type="GO" id="GO:0030145">
    <property type="term" value="F:manganese ion binding"/>
    <property type="evidence" value="ECO:0007669"/>
    <property type="project" value="UniProtKB-UniRule"/>
</dbReference>
<evidence type="ECO:0000256" key="11">
    <source>
        <dbReference type="PIRSR" id="PIRSR001492-1"/>
    </source>
</evidence>
<dbReference type="Pfam" id="PF06415">
    <property type="entry name" value="iPGM_N"/>
    <property type="match status" value="1"/>
</dbReference>
<reference evidence="16" key="2">
    <citation type="journal article" date="2021" name="PeerJ">
        <title>Extensive microbial diversity within the chicken gut microbiome revealed by metagenomics and culture.</title>
        <authorList>
            <person name="Gilroy R."/>
            <person name="Ravi A."/>
            <person name="Getino M."/>
            <person name="Pursley I."/>
            <person name="Horton D.L."/>
            <person name="Alikhan N.F."/>
            <person name="Baker D."/>
            <person name="Gharbi K."/>
            <person name="Hall N."/>
            <person name="Watson M."/>
            <person name="Adriaenssens E.M."/>
            <person name="Foster-Nyarko E."/>
            <person name="Jarju S."/>
            <person name="Secka A."/>
            <person name="Antonio M."/>
            <person name="Oren A."/>
            <person name="Chaudhuri R.R."/>
            <person name="La Ragione R."/>
            <person name="Hildebrand F."/>
            <person name="Pallen M.J."/>
        </authorList>
    </citation>
    <scope>NUCLEOTIDE SEQUENCE</scope>
    <source>
        <strain evidence="16">CHK193-30670</strain>
    </source>
</reference>
<dbReference type="Gene3D" id="3.40.1450.10">
    <property type="entry name" value="BPG-independent phosphoglycerate mutase, domain B"/>
    <property type="match status" value="1"/>
</dbReference>
<keyword evidence="8 9" id="KW-0413">Isomerase</keyword>
<feature type="binding site" evidence="9 13">
    <location>
        <position position="11"/>
    </location>
    <ligand>
        <name>Mn(2+)</name>
        <dbReference type="ChEBI" id="CHEBI:29035"/>
        <label>2</label>
    </ligand>
</feature>
<evidence type="ECO:0000256" key="5">
    <source>
        <dbReference type="ARBA" id="ARBA00022723"/>
    </source>
</evidence>
<evidence type="ECO:0000313" key="16">
    <source>
        <dbReference type="EMBL" id="HIU40038.1"/>
    </source>
</evidence>
<feature type="binding site" evidence="9 13">
    <location>
        <position position="61"/>
    </location>
    <ligand>
        <name>Mn(2+)</name>
        <dbReference type="ChEBI" id="CHEBI:29035"/>
        <label>2</label>
    </ligand>
</feature>
<name>A0A9D1IMV6_9FIRM</name>
<feature type="active site" description="Phosphoserine intermediate" evidence="9 11">
    <location>
        <position position="61"/>
    </location>
</feature>
<dbReference type="CDD" id="cd16010">
    <property type="entry name" value="iPGM"/>
    <property type="match status" value="1"/>
</dbReference>
<dbReference type="InterPro" id="IPR006124">
    <property type="entry name" value="Metalloenzyme"/>
</dbReference>
<feature type="domain" description="Metalloenzyme" evidence="14">
    <location>
        <begin position="3"/>
        <end position="490"/>
    </location>
</feature>
<dbReference type="Proteomes" id="UP000824074">
    <property type="component" value="Unassembled WGS sequence"/>
</dbReference>
<evidence type="ECO:0000256" key="8">
    <source>
        <dbReference type="ARBA" id="ARBA00023235"/>
    </source>
</evidence>
<dbReference type="GO" id="GO:0006007">
    <property type="term" value="P:glucose catabolic process"/>
    <property type="evidence" value="ECO:0007669"/>
    <property type="project" value="InterPro"/>
</dbReference>
<gene>
    <name evidence="9" type="primary">gpmI</name>
    <name evidence="16" type="ORF">IAB68_01885</name>
</gene>
<dbReference type="InterPro" id="IPR017850">
    <property type="entry name" value="Alkaline_phosphatase_core_sf"/>
</dbReference>
<dbReference type="PIRSF" id="PIRSF001492">
    <property type="entry name" value="IPGAM"/>
    <property type="match status" value="1"/>
</dbReference>
<keyword evidence="6 9" id="KW-0324">Glycolysis</keyword>
<feature type="binding site" evidence="9 12">
    <location>
        <begin position="254"/>
        <end position="257"/>
    </location>
    <ligand>
        <name>substrate</name>
    </ligand>
</feature>
<evidence type="ECO:0000256" key="9">
    <source>
        <dbReference type="HAMAP-Rule" id="MF_01038"/>
    </source>
</evidence>
<comment type="cofactor">
    <cofactor evidence="9">
        <name>Mn(2+)</name>
        <dbReference type="ChEBI" id="CHEBI:29035"/>
    </cofactor>
    <text evidence="9">Binds 2 manganese ions per subunit.</text>
</comment>
<dbReference type="InterPro" id="IPR011258">
    <property type="entry name" value="BPG-indep_PGM_N"/>
</dbReference>
<dbReference type="EMBL" id="DVMT01000017">
    <property type="protein sequence ID" value="HIU40038.1"/>
    <property type="molecule type" value="Genomic_DNA"/>
</dbReference>
<dbReference type="Gene3D" id="3.40.720.10">
    <property type="entry name" value="Alkaline Phosphatase, subunit A"/>
    <property type="match status" value="1"/>
</dbReference>
<evidence type="ECO:0000256" key="4">
    <source>
        <dbReference type="ARBA" id="ARBA00008819"/>
    </source>
</evidence>
<evidence type="ECO:0000259" key="15">
    <source>
        <dbReference type="Pfam" id="PF06415"/>
    </source>
</evidence>
<feature type="binding site" evidence="9 12">
    <location>
        <position position="328"/>
    </location>
    <ligand>
        <name>substrate</name>
    </ligand>
</feature>
<evidence type="ECO:0000256" key="13">
    <source>
        <dbReference type="PIRSR" id="PIRSR001492-3"/>
    </source>
</evidence>
<comment type="function">
    <text evidence="2 9">Catalyzes the interconversion of 2-phosphoglycerate and 3-phosphoglycerate.</text>
</comment>
<evidence type="ECO:0000256" key="6">
    <source>
        <dbReference type="ARBA" id="ARBA00023152"/>
    </source>
</evidence>
<evidence type="ECO:0000256" key="1">
    <source>
        <dbReference type="ARBA" id="ARBA00000370"/>
    </source>
</evidence>
<accession>A0A9D1IMV6</accession>
<dbReference type="Pfam" id="PF01676">
    <property type="entry name" value="Metalloenzyme"/>
    <property type="match status" value="1"/>
</dbReference>
<dbReference type="GO" id="GO:0005829">
    <property type="term" value="C:cytosol"/>
    <property type="evidence" value="ECO:0007669"/>
    <property type="project" value="TreeGrafter"/>
</dbReference>
<evidence type="ECO:0000256" key="7">
    <source>
        <dbReference type="ARBA" id="ARBA00023211"/>
    </source>
</evidence>
<dbReference type="PANTHER" id="PTHR31637">
    <property type="entry name" value="2,3-BISPHOSPHOGLYCERATE-INDEPENDENT PHOSPHOGLYCERATE MUTASE"/>
    <property type="match status" value="1"/>
</dbReference>
<evidence type="ECO:0000256" key="3">
    <source>
        <dbReference type="ARBA" id="ARBA00004798"/>
    </source>
</evidence>
<evidence type="ECO:0000313" key="17">
    <source>
        <dbReference type="Proteomes" id="UP000824074"/>
    </source>
</evidence>
<keyword evidence="7 9" id="KW-0464">Manganese</keyword>
<comment type="catalytic activity">
    <reaction evidence="1 9">
        <text>(2R)-2-phosphoglycerate = (2R)-3-phosphoglycerate</text>
        <dbReference type="Rhea" id="RHEA:15901"/>
        <dbReference type="ChEBI" id="CHEBI:58272"/>
        <dbReference type="ChEBI" id="CHEBI:58289"/>
        <dbReference type="EC" id="5.4.2.12"/>
    </reaction>
</comment>
<organism evidence="16 17">
    <name type="scientific">Candidatus Aphodocola excrementigallinarum</name>
    <dbReference type="NCBI Taxonomy" id="2840670"/>
    <lineage>
        <taxon>Bacteria</taxon>
        <taxon>Bacillati</taxon>
        <taxon>Bacillota</taxon>
        <taxon>Bacilli</taxon>
        <taxon>Candidatus Aphodocola</taxon>
    </lineage>
</organism>
<feature type="binding site" evidence="9 12">
    <location>
        <begin position="152"/>
        <end position="153"/>
    </location>
    <ligand>
        <name>substrate</name>
    </ligand>
</feature>
<protein>
    <recommendedName>
        <fullName evidence="9 10">2,3-bisphosphoglycerate-independent phosphoglycerate mutase</fullName>
        <shortName evidence="9">BPG-independent PGAM</shortName>
        <shortName evidence="9">Phosphoglyceromutase</shortName>
        <shortName evidence="9">iPGM</shortName>
        <ecNumber evidence="9 10">5.4.2.12</ecNumber>
    </recommendedName>
</protein>
<feature type="binding site" evidence="9 12">
    <location>
        <position position="122"/>
    </location>
    <ligand>
        <name>substrate</name>
    </ligand>
</feature>
<keyword evidence="5 9" id="KW-0479">Metal-binding</keyword>
<dbReference type="PANTHER" id="PTHR31637:SF0">
    <property type="entry name" value="2,3-BISPHOSPHOGLYCERATE-INDEPENDENT PHOSPHOGLYCERATE MUTASE"/>
    <property type="match status" value="1"/>
</dbReference>
<dbReference type="NCBIfam" id="TIGR01307">
    <property type="entry name" value="pgm_bpd_ind"/>
    <property type="match status" value="1"/>
</dbReference>
<feature type="binding site" evidence="9 13">
    <location>
        <position position="454"/>
    </location>
    <ligand>
        <name>Mn(2+)</name>
        <dbReference type="ChEBI" id="CHEBI:29035"/>
        <label>1</label>
    </ligand>
</feature>
<dbReference type="HAMAP" id="MF_01038">
    <property type="entry name" value="GpmI"/>
    <property type="match status" value="1"/>
</dbReference>
<feature type="binding site" evidence="9 13">
    <location>
        <position position="437"/>
    </location>
    <ligand>
        <name>Mn(2+)</name>
        <dbReference type="ChEBI" id="CHEBI:29035"/>
        <label>2</label>
    </ligand>
</feature>
<dbReference type="FunFam" id="3.40.1450.10:FF:000002">
    <property type="entry name" value="2,3-bisphosphoglycerate-independent phosphoglycerate mutase"/>
    <property type="match status" value="1"/>
</dbReference>
<dbReference type="GO" id="GO:0006096">
    <property type="term" value="P:glycolytic process"/>
    <property type="evidence" value="ECO:0007669"/>
    <property type="project" value="UniProtKB-UniRule"/>
</dbReference>
<feature type="domain" description="BPG-independent PGAM N-terminal" evidence="15">
    <location>
        <begin position="81"/>
        <end position="288"/>
    </location>
</feature>
<feature type="binding site" evidence="9 12">
    <location>
        <position position="190"/>
    </location>
    <ligand>
        <name>substrate</name>
    </ligand>
</feature>